<gene>
    <name evidence="1" type="ORF">SK128_014212</name>
</gene>
<dbReference type="Proteomes" id="UP001381693">
    <property type="component" value="Unassembled WGS sequence"/>
</dbReference>
<protein>
    <submittedName>
        <fullName evidence="1">Uncharacterized protein</fullName>
    </submittedName>
</protein>
<organism evidence="1 2">
    <name type="scientific">Halocaridina rubra</name>
    <name type="common">Hawaiian red shrimp</name>
    <dbReference type="NCBI Taxonomy" id="373956"/>
    <lineage>
        <taxon>Eukaryota</taxon>
        <taxon>Metazoa</taxon>
        <taxon>Ecdysozoa</taxon>
        <taxon>Arthropoda</taxon>
        <taxon>Crustacea</taxon>
        <taxon>Multicrustacea</taxon>
        <taxon>Malacostraca</taxon>
        <taxon>Eumalacostraca</taxon>
        <taxon>Eucarida</taxon>
        <taxon>Decapoda</taxon>
        <taxon>Pleocyemata</taxon>
        <taxon>Caridea</taxon>
        <taxon>Atyoidea</taxon>
        <taxon>Atyidae</taxon>
        <taxon>Halocaridina</taxon>
    </lineage>
</organism>
<dbReference type="EMBL" id="JAXCGZ010015268">
    <property type="protein sequence ID" value="KAK7070676.1"/>
    <property type="molecule type" value="Genomic_DNA"/>
</dbReference>
<dbReference type="AlphaFoldDB" id="A0AAN8WUM6"/>
<comment type="caution">
    <text evidence="1">The sequence shown here is derived from an EMBL/GenBank/DDBJ whole genome shotgun (WGS) entry which is preliminary data.</text>
</comment>
<evidence type="ECO:0000313" key="1">
    <source>
        <dbReference type="EMBL" id="KAK7070676.1"/>
    </source>
</evidence>
<dbReference type="InterPro" id="IPR011029">
    <property type="entry name" value="DEATH-like_dom_sf"/>
</dbReference>
<keyword evidence="2" id="KW-1185">Reference proteome</keyword>
<accession>A0AAN8WUM6</accession>
<name>A0AAN8WUM6_HALRR</name>
<evidence type="ECO:0000313" key="2">
    <source>
        <dbReference type="Proteomes" id="UP001381693"/>
    </source>
</evidence>
<sequence length="381" mass="43982">MDLQGKQTSYQEEFASKLQSLKERGRRAREVNAQNFEWIEHTDDIGFWEFINECPGKLYLFQIRLDISGWEKLAERLGLKAEDIIWCSKFHKDGPTFEMFHLLAKKGELKSLTLKKVLMELRSLERLDILIGCGFEENIENFRTLQRKNGVSSKVNPWVNECNYGVLSPSMKAATFAVNIHQAPEILVNSAYVGEVKKPTSETGKSSFAVRILMIFALDAKEEALRTAEQFRKAVNERKAIGVMTLFPPNTPAIANALLVNPANSIHKWFKQVHFVVPVLSPKFLLQIQARDNDPETLYECQYNRYVYRLLQDNYVSNGSRNYKCRPVYPQKYCREVRNSELVKDNGLLQINWNCSSEEQVEELGTILIDCVKEKRRKGKT</sequence>
<reference evidence="1 2" key="1">
    <citation type="submission" date="2023-11" db="EMBL/GenBank/DDBJ databases">
        <title>Halocaridina rubra genome assembly.</title>
        <authorList>
            <person name="Smith C."/>
        </authorList>
    </citation>
    <scope>NUCLEOTIDE SEQUENCE [LARGE SCALE GENOMIC DNA]</scope>
    <source>
        <strain evidence="1">EP-1</strain>
        <tissue evidence="1">Whole</tissue>
    </source>
</reference>
<dbReference type="Gene3D" id="1.10.533.10">
    <property type="entry name" value="Death Domain, Fas"/>
    <property type="match status" value="1"/>
</dbReference>
<proteinExistence type="predicted"/>